<name>A0A813JYT2_POLGL</name>
<reference evidence="2" key="1">
    <citation type="submission" date="2021-02" db="EMBL/GenBank/DDBJ databases">
        <authorList>
            <person name="Dougan E. K."/>
            <person name="Rhodes N."/>
            <person name="Thang M."/>
            <person name="Chan C."/>
        </authorList>
    </citation>
    <scope>NUCLEOTIDE SEQUENCE</scope>
</reference>
<dbReference type="Proteomes" id="UP000626109">
    <property type="component" value="Unassembled WGS sequence"/>
</dbReference>
<evidence type="ECO:0000313" key="3">
    <source>
        <dbReference type="Proteomes" id="UP000626109"/>
    </source>
</evidence>
<gene>
    <name evidence="2" type="ORF">PGLA2088_LOCUS25730</name>
</gene>
<dbReference type="AlphaFoldDB" id="A0A813JYT2"/>
<protein>
    <submittedName>
        <fullName evidence="2">Uncharacterized protein</fullName>
    </submittedName>
</protein>
<feature type="region of interest" description="Disordered" evidence="1">
    <location>
        <begin position="1"/>
        <end position="67"/>
    </location>
</feature>
<accession>A0A813JYT2</accession>
<feature type="compositionally biased region" description="Low complexity" evidence="1">
    <location>
        <begin position="38"/>
        <end position="47"/>
    </location>
</feature>
<proteinExistence type="predicted"/>
<organism evidence="2 3">
    <name type="scientific">Polarella glacialis</name>
    <name type="common">Dinoflagellate</name>
    <dbReference type="NCBI Taxonomy" id="89957"/>
    <lineage>
        <taxon>Eukaryota</taxon>
        <taxon>Sar</taxon>
        <taxon>Alveolata</taxon>
        <taxon>Dinophyceae</taxon>
        <taxon>Suessiales</taxon>
        <taxon>Suessiaceae</taxon>
        <taxon>Polarella</taxon>
    </lineage>
</organism>
<feature type="compositionally biased region" description="Basic and acidic residues" evidence="1">
    <location>
        <begin position="1"/>
        <end position="16"/>
    </location>
</feature>
<evidence type="ECO:0000256" key="1">
    <source>
        <dbReference type="SAM" id="MobiDB-lite"/>
    </source>
</evidence>
<feature type="compositionally biased region" description="Polar residues" evidence="1">
    <location>
        <begin position="52"/>
        <end position="64"/>
    </location>
</feature>
<comment type="caution">
    <text evidence="2">The sequence shown here is derived from an EMBL/GenBank/DDBJ whole genome shotgun (WGS) entry which is preliminary data.</text>
</comment>
<feature type="non-terminal residue" evidence="2">
    <location>
        <position position="287"/>
    </location>
</feature>
<feature type="non-terminal residue" evidence="2">
    <location>
        <position position="1"/>
    </location>
</feature>
<evidence type="ECO:0000313" key="2">
    <source>
        <dbReference type="EMBL" id="CAE8688043.1"/>
    </source>
</evidence>
<dbReference type="EMBL" id="CAJNNW010026838">
    <property type="protein sequence ID" value="CAE8688043.1"/>
    <property type="molecule type" value="Genomic_DNA"/>
</dbReference>
<feature type="region of interest" description="Disordered" evidence="1">
    <location>
        <begin position="265"/>
        <end position="287"/>
    </location>
</feature>
<sequence>VTELPKQPEGRLEAKTIPKSSRGPLPLGLVSPPPGSLPVPSGGSPLPHTEGSDANASQSNISQVSKDEAEALPLYSRTALLAFRPDPKAPGNESDDLTDPGFFSQAIGIEVSEAPEAKDHDRDLPVLPATVASSQWKPLYKVAILDAMVLLLEASGGNARLGNFSAACMALGILSGTHQQVYQEVLSLVQSSPFCFTPVATPSAPSSLNKVLVSLTPTRMAALKISFPLCLKDPSEQVFEAAPKDGGLGGLSSAKADILPLASSIRPAPTLPDPGPLQGDRNKAMWV</sequence>